<proteinExistence type="inferred from homology"/>
<dbReference type="InterPro" id="IPR036070">
    <property type="entry name" value="Nop_dom_sf"/>
</dbReference>
<dbReference type="GO" id="GO:0030515">
    <property type="term" value="F:snoRNA binding"/>
    <property type="evidence" value="ECO:0007669"/>
    <property type="project" value="InterPro"/>
</dbReference>
<dbReference type="Gene3D" id="3.30.420.220">
    <property type="match status" value="1"/>
</dbReference>
<organism evidence="4 5">
    <name type="scientific">Zestosphaera tikiterensis</name>
    <dbReference type="NCBI Taxonomy" id="1973259"/>
    <lineage>
        <taxon>Archaea</taxon>
        <taxon>Thermoproteota</taxon>
        <taxon>Thermoprotei</taxon>
        <taxon>Desulfurococcales</taxon>
        <taxon>Desulfurococcaceae</taxon>
        <taxon>Zestosphaera</taxon>
    </lineage>
</organism>
<dbReference type="InterPro" id="IPR029012">
    <property type="entry name" value="Helix_hairpin_bin_sf"/>
</dbReference>
<feature type="region of interest" description="Disordered" evidence="2">
    <location>
        <begin position="388"/>
        <end position="414"/>
    </location>
</feature>
<name>A0A2R7Y6Z4_9CREN</name>
<dbReference type="PROSITE" id="PS51358">
    <property type="entry name" value="NOP"/>
    <property type="match status" value="1"/>
</dbReference>
<evidence type="ECO:0000256" key="1">
    <source>
        <dbReference type="ARBA" id="ARBA00009211"/>
    </source>
</evidence>
<dbReference type="Proteomes" id="UP000244093">
    <property type="component" value="Unassembled WGS sequence"/>
</dbReference>
<dbReference type="PANTHER" id="PTHR10894:SF0">
    <property type="entry name" value="NUCLEOLAR PROTEIN 56"/>
    <property type="match status" value="1"/>
</dbReference>
<dbReference type="SMART" id="SM00931">
    <property type="entry name" value="NOSIC"/>
    <property type="match status" value="1"/>
</dbReference>
<comment type="caution">
    <text evidence="4">The sequence shown here is derived from an EMBL/GenBank/DDBJ whole genome shotgun (WGS) entry which is preliminary data.</text>
</comment>
<dbReference type="Pfam" id="PF01798">
    <property type="entry name" value="Nop"/>
    <property type="match status" value="1"/>
</dbReference>
<dbReference type="InterPro" id="IPR042239">
    <property type="entry name" value="Nop_C"/>
</dbReference>
<evidence type="ECO:0000313" key="4">
    <source>
        <dbReference type="EMBL" id="PUA33303.1"/>
    </source>
</evidence>
<dbReference type="InterPro" id="IPR045056">
    <property type="entry name" value="Nop56/Nop58"/>
</dbReference>
<dbReference type="InterPro" id="IPR047099">
    <property type="entry name" value="Nop5_N_sf"/>
</dbReference>
<evidence type="ECO:0000313" key="5">
    <source>
        <dbReference type="Proteomes" id="UP000244093"/>
    </source>
</evidence>
<dbReference type="InterPro" id="IPR012976">
    <property type="entry name" value="NOSIC"/>
</dbReference>
<dbReference type="SUPFAM" id="SSF89124">
    <property type="entry name" value="Nop domain"/>
    <property type="match status" value="1"/>
</dbReference>
<feature type="domain" description="Nop" evidence="3">
    <location>
        <begin position="265"/>
        <end position="380"/>
    </location>
</feature>
<dbReference type="Pfam" id="PF21572">
    <property type="entry name" value="Nop5_56-rel_N_Arc"/>
    <property type="match status" value="1"/>
</dbReference>
<protein>
    <submittedName>
        <fullName evidence="4">C/D box methylation guide ribonucleoprotein complex aNOP56 subunit</fullName>
    </submittedName>
</protein>
<dbReference type="FunFam" id="1.10.246.90:FF:000007">
    <property type="entry name" value="Pre mRNA splicing protein"/>
    <property type="match status" value="1"/>
</dbReference>
<dbReference type="NCBIfam" id="NF011121">
    <property type="entry name" value="PRK14552.1"/>
    <property type="match status" value="1"/>
</dbReference>
<accession>A0A2R7Y6Z4</accession>
<reference evidence="4 5" key="1">
    <citation type="journal article" date="2018" name="Syst. Appl. Microbiol.">
        <title>A new symbiotic nanoarchaeote (Candidatus Nanoclepta minutus) and its host (Zestosphaera tikiterensis gen. nov., sp. nov.) from a New Zealand hot spring.</title>
        <authorList>
            <person name="St John E."/>
            <person name="Liu Y."/>
            <person name="Podar M."/>
            <person name="Stott M.B."/>
            <person name="Meneghin J."/>
            <person name="Chen Z."/>
            <person name="Lagutin K."/>
            <person name="Mitchell K."/>
            <person name="Reysenbach A.L."/>
        </authorList>
    </citation>
    <scope>NUCLEOTIDE SEQUENCE [LARGE SCALE GENOMIC DNA]</scope>
    <source>
        <strain evidence="4">NZ3</strain>
    </source>
</reference>
<dbReference type="Gene3D" id="1.10.246.90">
    <property type="entry name" value="Nop domain"/>
    <property type="match status" value="1"/>
</dbReference>
<dbReference type="AlphaFoldDB" id="A0A2R7Y6Z4"/>
<feature type="compositionally biased region" description="Basic and acidic residues" evidence="2">
    <location>
        <begin position="388"/>
        <end position="406"/>
    </location>
</feature>
<dbReference type="GO" id="GO:0031428">
    <property type="term" value="C:box C/D methylation guide snoRNP complex"/>
    <property type="evidence" value="ECO:0007669"/>
    <property type="project" value="InterPro"/>
</dbReference>
<dbReference type="InterPro" id="IPR048896">
    <property type="entry name" value="Nop5_56-rel_N"/>
</dbReference>
<dbReference type="EMBL" id="NBVN01000002">
    <property type="protein sequence ID" value="PUA33303.1"/>
    <property type="molecule type" value="Genomic_DNA"/>
</dbReference>
<sequence length="414" mass="46548">MRIAAVDNVLGAFAIDEEGNVIVKAYGPTNINEIVERIINLENGKPSEEFYGVVKKVVQDYGNEVEVVVEDEDHARVVVGLNVRAVIEPENQAVLKLREVLPSLAVEGGFIKSEDLWMEFINNVMLQATRVKLRSVAAKRDLLAIQAIRAIDDIDKTVNLFASRMREWYSVHFPELDDLVADHRTYARIVYEISRREDLTVEKLKKLGFSESKAQRIVNAASKSMGADLSDTDIARVREFVKIILDMYDLRDLLTEYLGQVMKEVAPNITELVGPLLGARLLSLAGSLEDLAKMPASTIQVLGAEKALFRALRTGGRPPKHGVIFQYPEIHTAPKWQRGKIARALATKLAIAAKADCFTGRFIADKLVKELKDRIAEIKTLYEKPPVKAKVAERPTEFKRHEGRREKPWKKGKK</sequence>
<dbReference type="Gene3D" id="1.10.150.460">
    <property type="match status" value="1"/>
</dbReference>
<evidence type="ECO:0000259" key="3">
    <source>
        <dbReference type="PROSITE" id="PS51358"/>
    </source>
</evidence>
<dbReference type="PANTHER" id="PTHR10894">
    <property type="entry name" value="NUCLEOLAR PROTEIN 5 NUCLEOLAR PROTEIN NOP5 NOP58"/>
    <property type="match status" value="1"/>
</dbReference>
<dbReference type="Gene3D" id="1.10.287.660">
    <property type="entry name" value="Helix hairpin bin"/>
    <property type="match status" value="1"/>
</dbReference>
<keyword evidence="4" id="KW-0687">Ribonucleoprotein</keyword>
<dbReference type="InterPro" id="IPR002687">
    <property type="entry name" value="Nop_dom"/>
</dbReference>
<evidence type="ECO:0000256" key="2">
    <source>
        <dbReference type="SAM" id="MobiDB-lite"/>
    </source>
</evidence>
<gene>
    <name evidence="4" type="ORF">B7O98_02400</name>
</gene>
<comment type="similarity">
    <text evidence="1">Belongs to the NOP5/NOP56 family.</text>
</comment>